<dbReference type="VEuPathDB" id="VectorBase:SSCA010581"/>
<dbReference type="Gene3D" id="4.10.400.10">
    <property type="entry name" value="Low-density Lipoprotein Receptor"/>
    <property type="match status" value="1"/>
</dbReference>
<dbReference type="FunFam" id="4.10.400.10:FF:000034">
    <property type="entry name" value="Low-density lipoprotein receptor-related protein 2"/>
    <property type="match status" value="1"/>
</dbReference>
<comment type="subcellular location">
    <subcellularLocation>
        <location evidence="1">Membrane</location>
        <topology evidence="1">Single-pass membrane protein</topology>
    </subcellularLocation>
</comment>
<keyword evidence="7 10" id="KW-1015">Disulfide bond</keyword>
<dbReference type="SUPFAM" id="SSF57196">
    <property type="entry name" value="EGF/Laminin"/>
    <property type="match status" value="1"/>
</dbReference>
<dbReference type="EMBL" id="JXLN01010401">
    <property type="protein sequence ID" value="KPM05641.1"/>
    <property type="molecule type" value="Genomic_DNA"/>
</dbReference>
<keyword evidence="4" id="KW-0732">Signal</keyword>
<evidence type="ECO:0000256" key="5">
    <source>
        <dbReference type="ARBA" id="ARBA00022737"/>
    </source>
</evidence>
<dbReference type="AlphaFoldDB" id="A0A132A3V6"/>
<keyword evidence="5" id="KW-0677">Repeat</keyword>
<keyword evidence="3" id="KW-0254">Endocytosis</keyword>
<feature type="disulfide bond" evidence="10">
    <location>
        <begin position="268"/>
        <end position="283"/>
    </location>
</feature>
<name>A0A132A3V6_SARSC</name>
<feature type="disulfide bond" evidence="10">
    <location>
        <begin position="215"/>
        <end position="233"/>
    </location>
</feature>
<evidence type="ECO:0000256" key="9">
    <source>
        <dbReference type="ARBA" id="ARBA00023180"/>
    </source>
</evidence>
<dbReference type="SMART" id="SM00135">
    <property type="entry name" value="LY"/>
    <property type="match status" value="3"/>
</dbReference>
<dbReference type="PRINTS" id="PR00261">
    <property type="entry name" value="LDLRECEPTOR"/>
</dbReference>
<evidence type="ECO:0000256" key="4">
    <source>
        <dbReference type="ARBA" id="ARBA00022729"/>
    </source>
</evidence>
<feature type="disulfide bond" evidence="10">
    <location>
        <begin position="208"/>
        <end position="220"/>
    </location>
</feature>
<keyword evidence="9" id="KW-0325">Glycoprotein</keyword>
<dbReference type="InterPro" id="IPR011042">
    <property type="entry name" value="6-blade_b-propeller_TolB-like"/>
</dbReference>
<dbReference type="Pfam" id="PF00057">
    <property type="entry name" value="Ldl_recept_a"/>
    <property type="match status" value="1"/>
</dbReference>
<feature type="region of interest" description="Disordered" evidence="12">
    <location>
        <begin position="445"/>
        <end position="497"/>
    </location>
</feature>
<evidence type="ECO:0000313" key="13">
    <source>
        <dbReference type="EMBL" id="KPM05641.1"/>
    </source>
</evidence>
<dbReference type="GO" id="GO:0006897">
    <property type="term" value="P:endocytosis"/>
    <property type="evidence" value="ECO:0007669"/>
    <property type="project" value="UniProtKB-KW"/>
</dbReference>
<evidence type="ECO:0000256" key="6">
    <source>
        <dbReference type="ARBA" id="ARBA00023136"/>
    </source>
</evidence>
<feature type="disulfide bond" evidence="10">
    <location>
        <begin position="227"/>
        <end position="242"/>
    </location>
</feature>
<protein>
    <submittedName>
        <fullName evidence="13">Low-density lipoprotein receptor-related protein 2-like protein 2</fullName>
    </submittedName>
</protein>
<dbReference type="InterPro" id="IPR051221">
    <property type="entry name" value="LDLR-related"/>
</dbReference>
<reference evidence="13 14" key="1">
    <citation type="journal article" date="2015" name="Parasit. Vectors">
        <title>Draft genome of the scabies mite.</title>
        <authorList>
            <person name="Rider S.D.Jr."/>
            <person name="Morgan M.S."/>
            <person name="Arlian L.G."/>
        </authorList>
    </citation>
    <scope>NUCLEOTIDE SEQUENCE [LARGE SCALE GENOMIC DNA]</scope>
    <source>
        <strain evidence="13">Arlian Lab</strain>
    </source>
</reference>
<dbReference type="GO" id="GO:0005886">
    <property type="term" value="C:plasma membrane"/>
    <property type="evidence" value="ECO:0007669"/>
    <property type="project" value="TreeGrafter"/>
</dbReference>
<feature type="repeat" description="LDL-receptor class B" evidence="11">
    <location>
        <begin position="69"/>
        <end position="111"/>
    </location>
</feature>
<gene>
    <name evidence="13" type="ORF">QR98_0041070</name>
</gene>
<dbReference type="CDD" id="cd00112">
    <property type="entry name" value="LDLa"/>
    <property type="match status" value="1"/>
</dbReference>
<dbReference type="Gene3D" id="2.120.10.30">
    <property type="entry name" value="TolB, C-terminal domain"/>
    <property type="match status" value="1"/>
</dbReference>
<evidence type="ECO:0000256" key="10">
    <source>
        <dbReference type="PROSITE-ProRule" id="PRU00124"/>
    </source>
</evidence>
<keyword evidence="6" id="KW-0472">Membrane</keyword>
<dbReference type="PROSITE" id="PS50068">
    <property type="entry name" value="LDLRA_2"/>
    <property type="match status" value="2"/>
</dbReference>
<accession>A0A132A3V6</accession>
<dbReference type="SUPFAM" id="SSF57424">
    <property type="entry name" value="LDL receptor-like module"/>
    <property type="match status" value="2"/>
</dbReference>
<evidence type="ECO:0000256" key="12">
    <source>
        <dbReference type="SAM" id="MobiDB-lite"/>
    </source>
</evidence>
<dbReference type="InterPro" id="IPR000033">
    <property type="entry name" value="LDLR_classB_rpt"/>
</dbReference>
<dbReference type="SUPFAM" id="SSF63825">
    <property type="entry name" value="YWTD domain"/>
    <property type="match status" value="1"/>
</dbReference>
<keyword evidence="2" id="KW-0245">EGF-like domain</keyword>
<dbReference type="OrthoDB" id="72419at2759"/>
<dbReference type="GO" id="GO:0043235">
    <property type="term" value="C:receptor complex"/>
    <property type="evidence" value="ECO:0007669"/>
    <property type="project" value="TreeGrafter"/>
</dbReference>
<dbReference type="InterPro" id="IPR036055">
    <property type="entry name" value="LDL_receptor-like_sf"/>
</dbReference>
<dbReference type="PANTHER" id="PTHR22722">
    <property type="entry name" value="LOW-DENSITY LIPOPROTEIN RECEPTOR-RELATED PROTEIN 2-RELATED"/>
    <property type="match status" value="1"/>
</dbReference>
<evidence type="ECO:0000256" key="11">
    <source>
        <dbReference type="PROSITE-ProRule" id="PRU00461"/>
    </source>
</evidence>
<comment type="caution">
    <text evidence="13">The sequence shown here is derived from an EMBL/GenBank/DDBJ whole genome shotgun (WGS) entry which is preliminary data.</text>
</comment>
<dbReference type="InterPro" id="IPR002172">
    <property type="entry name" value="LDrepeatLR_classA_rpt"/>
</dbReference>
<evidence type="ECO:0000256" key="8">
    <source>
        <dbReference type="ARBA" id="ARBA00023170"/>
    </source>
</evidence>
<dbReference type="Proteomes" id="UP000616769">
    <property type="component" value="Unassembled WGS sequence"/>
</dbReference>
<evidence type="ECO:0000313" key="14">
    <source>
        <dbReference type="Proteomes" id="UP000616769"/>
    </source>
</evidence>
<keyword evidence="8 13" id="KW-0675">Receptor</keyword>
<dbReference type="SMART" id="SM00192">
    <property type="entry name" value="LDLa"/>
    <property type="match status" value="2"/>
</dbReference>
<organism evidence="13 14">
    <name type="scientific">Sarcoptes scabiei</name>
    <name type="common">Itch mite</name>
    <name type="synonym">Acarus scabiei</name>
    <dbReference type="NCBI Taxonomy" id="52283"/>
    <lineage>
        <taxon>Eukaryota</taxon>
        <taxon>Metazoa</taxon>
        <taxon>Ecdysozoa</taxon>
        <taxon>Arthropoda</taxon>
        <taxon>Chelicerata</taxon>
        <taxon>Arachnida</taxon>
        <taxon>Acari</taxon>
        <taxon>Acariformes</taxon>
        <taxon>Sarcoptiformes</taxon>
        <taxon>Astigmata</taxon>
        <taxon>Psoroptidia</taxon>
        <taxon>Sarcoptoidea</taxon>
        <taxon>Sarcoptidae</taxon>
        <taxon>Sarcoptinae</taxon>
        <taxon>Sarcoptes</taxon>
    </lineage>
</organism>
<evidence type="ECO:0000256" key="2">
    <source>
        <dbReference type="ARBA" id="ARBA00022536"/>
    </source>
</evidence>
<evidence type="ECO:0000256" key="1">
    <source>
        <dbReference type="ARBA" id="ARBA00004167"/>
    </source>
</evidence>
<evidence type="ECO:0000256" key="3">
    <source>
        <dbReference type="ARBA" id="ARBA00022583"/>
    </source>
</evidence>
<keyword evidence="13" id="KW-0449">Lipoprotein</keyword>
<comment type="caution">
    <text evidence="10">Lacks conserved residue(s) required for the propagation of feature annotation.</text>
</comment>
<proteinExistence type="predicted"/>
<evidence type="ECO:0000256" key="7">
    <source>
        <dbReference type="ARBA" id="ARBA00023157"/>
    </source>
</evidence>
<sequence length="497" mass="55774">MVDSPDNKFILFFQFIFHPFLLSRSTLFWTNQINTPRIERISFPNTNKTTVIKDRLKKIIAITVDQDLDLLVWFDLMANKIEYSSLDGYSRRTLYQEDDIHPLSIAAYDKYLFWIEKDKKSVEKIPLDLNHGRNKQTIFIKDHSLTDIIAVPLMLKTSSHLYCNNENGGCSHYCFINNYLGSFSCECPQGLMLANEEPARRCIQQVECAPDEFRCRSGKCLPGSLRCNKIAECADGSDEIDCPICSANQMTCFKNNKEVTCLDRKHFCDKINDCAGGIDELCCVSGLDTLAPDVHGNNAANKIGTPVPRSIACLSTAQSESLIERNVTGASSTSSSANLGVYPSKAFNNPPPSPATERSQCSTLSSSLFVTRPRLRQKKCSGVFSAGIAMGAGQKNRKKAYKKKWNNKSASNRCPPPTPCSTDVYEDIEPCTIKYVFYDNTQAEMDDDLDYKPPPPTPRQYFSDLSCPPSPVTERSYCNPYPPPPSPIFPQQMNDYE</sequence>
<dbReference type="PROSITE" id="PS51120">
    <property type="entry name" value="LDLRB"/>
    <property type="match status" value="1"/>
</dbReference>